<dbReference type="Pfam" id="PF00098">
    <property type="entry name" value="zf-CCHC"/>
    <property type="match status" value="1"/>
</dbReference>
<proteinExistence type="predicted"/>
<protein>
    <recommendedName>
        <fullName evidence="1">CCHC-type domain-containing protein</fullName>
    </recommendedName>
</protein>
<name>H1VM30_COLHI</name>
<sequence>MSLDSSAPSHHLWQTVKTTQEPACGTAGHQARECPNRGAAKCYNCGSEFLCLS</sequence>
<evidence type="ECO:0000313" key="2">
    <source>
        <dbReference type="EMBL" id="CCF41283.1"/>
    </source>
</evidence>
<dbReference type="InterPro" id="IPR036875">
    <property type="entry name" value="Znf_CCHC_sf"/>
</dbReference>
<dbReference type="GO" id="GO:0003676">
    <property type="term" value="F:nucleic acid binding"/>
    <property type="evidence" value="ECO:0007669"/>
    <property type="project" value="InterPro"/>
</dbReference>
<dbReference type="SUPFAM" id="SSF57756">
    <property type="entry name" value="Retrovirus zinc finger-like domains"/>
    <property type="match status" value="1"/>
</dbReference>
<organism evidence="2 3">
    <name type="scientific">Colletotrichum higginsianum (strain IMI 349063)</name>
    <name type="common">Crucifer anthracnose fungus</name>
    <dbReference type="NCBI Taxonomy" id="759273"/>
    <lineage>
        <taxon>Eukaryota</taxon>
        <taxon>Fungi</taxon>
        <taxon>Dikarya</taxon>
        <taxon>Ascomycota</taxon>
        <taxon>Pezizomycotina</taxon>
        <taxon>Sordariomycetes</taxon>
        <taxon>Hypocreomycetidae</taxon>
        <taxon>Glomerellales</taxon>
        <taxon>Glomerellaceae</taxon>
        <taxon>Colletotrichum</taxon>
        <taxon>Colletotrichum destructivum species complex</taxon>
    </lineage>
</organism>
<gene>
    <name evidence="2" type="ORF">CH063_02565</name>
</gene>
<accession>H1VM30</accession>
<dbReference type="InterPro" id="IPR001878">
    <property type="entry name" value="Znf_CCHC"/>
</dbReference>
<dbReference type="Gene3D" id="4.10.60.10">
    <property type="entry name" value="Zinc finger, CCHC-type"/>
    <property type="match status" value="1"/>
</dbReference>
<feature type="domain" description="CCHC-type" evidence="1">
    <location>
        <begin position="24"/>
        <end position="36"/>
    </location>
</feature>
<evidence type="ECO:0000313" key="3">
    <source>
        <dbReference type="Proteomes" id="UP000007174"/>
    </source>
</evidence>
<dbReference type="GO" id="GO:0008270">
    <property type="term" value="F:zinc ion binding"/>
    <property type="evidence" value="ECO:0007669"/>
    <property type="project" value="InterPro"/>
</dbReference>
<evidence type="ECO:0000259" key="1">
    <source>
        <dbReference type="Pfam" id="PF00098"/>
    </source>
</evidence>
<dbReference type="Proteomes" id="UP000007174">
    <property type="component" value="Unassembled WGS sequence"/>
</dbReference>
<dbReference type="AlphaFoldDB" id="H1VM30"/>
<dbReference type="HOGENOM" id="CLU_3068574_0_0_1"/>
<dbReference type="EMBL" id="CACQ02004601">
    <property type="protein sequence ID" value="CCF41283.1"/>
    <property type="molecule type" value="Genomic_DNA"/>
</dbReference>
<reference evidence="3" key="1">
    <citation type="journal article" date="2012" name="Nat. Genet.">
        <title>Lifestyle transitions in plant pathogenic Colletotrichum fungi deciphered by genome and transcriptome analyses.</title>
        <authorList>
            <person name="O'Connell R.J."/>
            <person name="Thon M.R."/>
            <person name="Hacquard S."/>
            <person name="Amyotte S.G."/>
            <person name="Kleemann J."/>
            <person name="Torres M.F."/>
            <person name="Damm U."/>
            <person name="Buiate E.A."/>
            <person name="Epstein L."/>
            <person name="Alkan N."/>
            <person name="Altmueller J."/>
            <person name="Alvarado-Balderrama L."/>
            <person name="Bauser C.A."/>
            <person name="Becker C."/>
            <person name="Birren B.W."/>
            <person name="Chen Z."/>
            <person name="Choi J."/>
            <person name="Crouch J.A."/>
            <person name="Duvick J.P."/>
            <person name="Farman M.A."/>
            <person name="Gan P."/>
            <person name="Heiman D."/>
            <person name="Henrissat B."/>
            <person name="Howard R.J."/>
            <person name="Kabbage M."/>
            <person name="Koch C."/>
            <person name="Kracher B."/>
            <person name="Kubo Y."/>
            <person name="Law A.D."/>
            <person name="Lebrun M.-H."/>
            <person name="Lee Y.-H."/>
            <person name="Miyara I."/>
            <person name="Moore N."/>
            <person name="Neumann U."/>
            <person name="Nordstroem K."/>
            <person name="Panaccione D.G."/>
            <person name="Panstruga R."/>
            <person name="Place M."/>
            <person name="Proctor R.H."/>
            <person name="Prusky D."/>
            <person name="Rech G."/>
            <person name="Reinhardt R."/>
            <person name="Rollins J.A."/>
            <person name="Rounsley S."/>
            <person name="Schardl C.L."/>
            <person name="Schwartz D.C."/>
            <person name="Shenoy N."/>
            <person name="Shirasu K."/>
            <person name="Sikhakolli U.R."/>
            <person name="Stueber K."/>
            <person name="Sukno S.A."/>
            <person name="Sweigard J.A."/>
            <person name="Takano Y."/>
            <person name="Takahara H."/>
            <person name="Trail F."/>
            <person name="van der Does H.C."/>
            <person name="Voll L.M."/>
            <person name="Will I."/>
            <person name="Young S."/>
            <person name="Zeng Q."/>
            <person name="Zhang J."/>
            <person name="Zhou S."/>
            <person name="Dickman M.B."/>
            <person name="Schulze-Lefert P."/>
            <person name="Ver Loren van Themaat E."/>
            <person name="Ma L.-J."/>
            <person name="Vaillancourt L.J."/>
        </authorList>
    </citation>
    <scope>NUCLEOTIDE SEQUENCE [LARGE SCALE GENOMIC DNA]</scope>
    <source>
        <strain evidence="3">IMI 349063</strain>
    </source>
</reference>